<protein>
    <submittedName>
        <fullName evidence="1">Uncharacterized protein</fullName>
    </submittedName>
</protein>
<accession>A0A3M7P451</accession>
<proteinExistence type="predicted"/>
<comment type="caution">
    <text evidence="1">The sequence shown here is derived from an EMBL/GenBank/DDBJ whole genome shotgun (WGS) entry which is preliminary data.</text>
</comment>
<evidence type="ECO:0000313" key="1">
    <source>
        <dbReference type="EMBL" id="RMZ93856.1"/>
    </source>
</evidence>
<reference evidence="1 2" key="1">
    <citation type="journal article" date="2018" name="Sci. Rep.">
        <title>Genomic signatures of local adaptation to the degree of environmental predictability in rotifers.</title>
        <authorList>
            <person name="Franch-Gras L."/>
            <person name="Hahn C."/>
            <person name="Garcia-Roger E.M."/>
            <person name="Carmona M.J."/>
            <person name="Serra M."/>
            <person name="Gomez A."/>
        </authorList>
    </citation>
    <scope>NUCLEOTIDE SEQUENCE [LARGE SCALE GENOMIC DNA]</scope>
    <source>
        <strain evidence="1">HYR1</strain>
    </source>
</reference>
<dbReference type="AlphaFoldDB" id="A0A3M7P451"/>
<dbReference type="EMBL" id="REGN01013506">
    <property type="protein sequence ID" value="RMZ93856.1"/>
    <property type="molecule type" value="Genomic_DNA"/>
</dbReference>
<feature type="non-terminal residue" evidence="1">
    <location>
        <position position="28"/>
    </location>
</feature>
<name>A0A3M7P451_BRAPC</name>
<evidence type="ECO:0000313" key="2">
    <source>
        <dbReference type="Proteomes" id="UP000276133"/>
    </source>
</evidence>
<dbReference type="Proteomes" id="UP000276133">
    <property type="component" value="Unassembled WGS sequence"/>
</dbReference>
<gene>
    <name evidence="1" type="ORF">BpHYR1_018765</name>
</gene>
<keyword evidence="2" id="KW-1185">Reference proteome</keyword>
<sequence>MVVGKTEKIKLDIQGHECFMEIIDHEDN</sequence>
<organism evidence="1 2">
    <name type="scientific">Brachionus plicatilis</name>
    <name type="common">Marine rotifer</name>
    <name type="synonym">Brachionus muelleri</name>
    <dbReference type="NCBI Taxonomy" id="10195"/>
    <lineage>
        <taxon>Eukaryota</taxon>
        <taxon>Metazoa</taxon>
        <taxon>Spiralia</taxon>
        <taxon>Gnathifera</taxon>
        <taxon>Rotifera</taxon>
        <taxon>Eurotatoria</taxon>
        <taxon>Monogononta</taxon>
        <taxon>Pseudotrocha</taxon>
        <taxon>Ploima</taxon>
        <taxon>Brachionidae</taxon>
        <taxon>Brachionus</taxon>
    </lineage>
</organism>